<name>A0A8S5PBU5_9CAUD</name>
<reference evidence="1" key="1">
    <citation type="journal article" date="2021" name="Proc. Natl. Acad. Sci. U.S.A.">
        <title>A Catalog of Tens of Thousands of Viruses from Human Metagenomes Reveals Hidden Associations with Chronic Diseases.</title>
        <authorList>
            <person name="Tisza M.J."/>
            <person name="Buck C.B."/>
        </authorList>
    </citation>
    <scope>NUCLEOTIDE SEQUENCE</scope>
    <source>
        <strain evidence="1">CtMYJ33</strain>
    </source>
</reference>
<proteinExistence type="predicted"/>
<organism evidence="1">
    <name type="scientific">Siphoviridae sp. ctMYJ33</name>
    <dbReference type="NCBI Taxonomy" id="2825461"/>
    <lineage>
        <taxon>Viruses</taxon>
        <taxon>Duplodnaviria</taxon>
        <taxon>Heunggongvirae</taxon>
        <taxon>Uroviricota</taxon>
        <taxon>Caudoviricetes</taxon>
    </lineage>
</organism>
<sequence>MELTIEELTKLKIEKHFKSIDNKKYYKVTIEDLIDLSIKVVKLMKREL</sequence>
<accession>A0A8S5PBU5</accession>
<evidence type="ECO:0000313" key="1">
    <source>
        <dbReference type="EMBL" id="DAE03692.1"/>
    </source>
</evidence>
<dbReference type="EMBL" id="BK015370">
    <property type="protein sequence ID" value="DAE03692.1"/>
    <property type="molecule type" value="Genomic_DNA"/>
</dbReference>
<protein>
    <submittedName>
        <fullName evidence="1">Uncharacterized protein</fullName>
    </submittedName>
</protein>